<evidence type="ECO:0000256" key="6">
    <source>
        <dbReference type="SAM" id="Phobius"/>
    </source>
</evidence>
<evidence type="ECO:0000256" key="3">
    <source>
        <dbReference type="ARBA" id="ARBA00022692"/>
    </source>
</evidence>
<keyword evidence="9" id="KW-1185">Reference proteome</keyword>
<keyword evidence="2" id="KW-1003">Cell membrane</keyword>
<sequence length="293" mass="30140">MRLLAIVFGAGFGLGGYLLILGLRRQPRPITATGGGGLRRVAAGRGPVHVAAALVAAALVALATRWLVGGLWAGLAVWLLPGILMGAEHARQTRLRRLEGIATWTESLVATLSGAAGLEQTIIATAPTAPAPIRAPVAGLAAALQRGVRLPDALRAFGTELADPVGDTVVAALLLAARDGAGRLAEPLSLLAAAAREDVAAQRRVEKGRAKAAADARLIIGTTLAMAVGLVVFNRGYLTPYDSAAGQIVLALVGVMFAVGFRWLYTLSQAKPLPRVLDLDTAPSAAGEAVRTR</sequence>
<feature type="domain" description="Type II secretion system protein GspF" evidence="7">
    <location>
        <begin position="104"/>
        <end position="230"/>
    </location>
</feature>
<feature type="transmembrane region" description="Helical" evidence="6">
    <location>
        <begin position="244"/>
        <end position="265"/>
    </location>
</feature>
<keyword evidence="3 6" id="KW-0812">Transmembrane</keyword>
<evidence type="ECO:0000313" key="9">
    <source>
        <dbReference type="Proteomes" id="UP000502508"/>
    </source>
</evidence>
<reference evidence="8 9" key="1">
    <citation type="submission" date="2020-03" db="EMBL/GenBank/DDBJ databases">
        <title>Whole genome shotgun sequence of Phytohabitans flavus NBRC 107702.</title>
        <authorList>
            <person name="Komaki H."/>
            <person name="Tamura T."/>
        </authorList>
    </citation>
    <scope>NUCLEOTIDE SEQUENCE [LARGE SCALE GENOMIC DNA]</scope>
    <source>
        <strain evidence="8 9">NBRC 107702</strain>
    </source>
</reference>
<feature type="transmembrane region" description="Helical" evidence="6">
    <location>
        <begin position="6"/>
        <end position="23"/>
    </location>
</feature>
<organism evidence="8 9">
    <name type="scientific">Phytohabitans flavus</name>
    <dbReference type="NCBI Taxonomy" id="1076124"/>
    <lineage>
        <taxon>Bacteria</taxon>
        <taxon>Bacillati</taxon>
        <taxon>Actinomycetota</taxon>
        <taxon>Actinomycetes</taxon>
        <taxon>Micromonosporales</taxon>
        <taxon>Micromonosporaceae</taxon>
    </lineage>
</organism>
<accession>A0A6F8XL24</accession>
<dbReference type="AlphaFoldDB" id="A0A6F8XL24"/>
<evidence type="ECO:0000256" key="2">
    <source>
        <dbReference type="ARBA" id="ARBA00022475"/>
    </source>
</evidence>
<reference evidence="8 9" key="2">
    <citation type="submission" date="2020-03" db="EMBL/GenBank/DDBJ databases">
        <authorList>
            <person name="Ichikawa N."/>
            <person name="Kimura A."/>
            <person name="Kitahashi Y."/>
            <person name="Uohara A."/>
        </authorList>
    </citation>
    <scope>NUCLEOTIDE SEQUENCE [LARGE SCALE GENOMIC DNA]</scope>
    <source>
        <strain evidence="8 9">NBRC 107702</strain>
    </source>
</reference>
<evidence type="ECO:0000256" key="4">
    <source>
        <dbReference type="ARBA" id="ARBA00022989"/>
    </source>
</evidence>
<evidence type="ECO:0000256" key="1">
    <source>
        <dbReference type="ARBA" id="ARBA00004651"/>
    </source>
</evidence>
<comment type="subcellular location">
    <subcellularLocation>
        <location evidence="1">Cell membrane</location>
        <topology evidence="1">Multi-pass membrane protein</topology>
    </subcellularLocation>
</comment>
<dbReference type="KEGG" id="pfla:Pflav_009010"/>
<feature type="transmembrane region" description="Helical" evidence="6">
    <location>
        <begin position="69"/>
        <end position="87"/>
    </location>
</feature>
<gene>
    <name evidence="8" type="ORF">Pflav_009010</name>
</gene>
<protein>
    <recommendedName>
        <fullName evidence="7">Type II secretion system protein GspF domain-containing protein</fullName>
    </recommendedName>
</protein>
<evidence type="ECO:0000259" key="7">
    <source>
        <dbReference type="Pfam" id="PF00482"/>
    </source>
</evidence>
<dbReference type="InterPro" id="IPR018076">
    <property type="entry name" value="T2SS_GspF_dom"/>
</dbReference>
<keyword evidence="5 6" id="KW-0472">Membrane</keyword>
<dbReference type="Proteomes" id="UP000502508">
    <property type="component" value="Chromosome"/>
</dbReference>
<proteinExistence type="predicted"/>
<dbReference type="Pfam" id="PF00482">
    <property type="entry name" value="T2SSF"/>
    <property type="match status" value="1"/>
</dbReference>
<dbReference type="EMBL" id="AP022870">
    <property type="protein sequence ID" value="BCB74491.1"/>
    <property type="molecule type" value="Genomic_DNA"/>
</dbReference>
<dbReference type="GO" id="GO:0005886">
    <property type="term" value="C:plasma membrane"/>
    <property type="evidence" value="ECO:0007669"/>
    <property type="project" value="UniProtKB-SubCell"/>
</dbReference>
<dbReference type="PANTHER" id="PTHR35007:SF3">
    <property type="entry name" value="POSSIBLE CONSERVED ALANINE RICH MEMBRANE PROTEIN"/>
    <property type="match status" value="1"/>
</dbReference>
<feature type="transmembrane region" description="Helical" evidence="6">
    <location>
        <begin position="44"/>
        <end position="63"/>
    </location>
</feature>
<evidence type="ECO:0000256" key="5">
    <source>
        <dbReference type="ARBA" id="ARBA00023136"/>
    </source>
</evidence>
<dbReference type="RefSeq" id="WP_232070976.1">
    <property type="nucleotide sequence ID" value="NZ_AP022870.1"/>
</dbReference>
<name>A0A6F8XL24_9ACTN</name>
<evidence type="ECO:0000313" key="8">
    <source>
        <dbReference type="EMBL" id="BCB74491.1"/>
    </source>
</evidence>
<dbReference type="PANTHER" id="PTHR35007">
    <property type="entry name" value="INTEGRAL MEMBRANE PROTEIN-RELATED"/>
    <property type="match status" value="1"/>
</dbReference>
<keyword evidence="4 6" id="KW-1133">Transmembrane helix</keyword>
<feature type="transmembrane region" description="Helical" evidence="6">
    <location>
        <begin position="218"/>
        <end position="238"/>
    </location>
</feature>